<evidence type="ECO:0000256" key="3">
    <source>
        <dbReference type="ARBA" id="ARBA00023163"/>
    </source>
</evidence>
<dbReference type="PROSITE" id="PS01124">
    <property type="entry name" value="HTH_ARAC_FAMILY_2"/>
    <property type="match status" value="1"/>
</dbReference>
<evidence type="ECO:0000259" key="4">
    <source>
        <dbReference type="PROSITE" id="PS01124"/>
    </source>
</evidence>
<evidence type="ECO:0000313" key="6">
    <source>
        <dbReference type="Proteomes" id="UP001485226"/>
    </source>
</evidence>
<dbReference type="SMART" id="SM00342">
    <property type="entry name" value="HTH_ARAC"/>
    <property type="match status" value="1"/>
</dbReference>
<dbReference type="Gene3D" id="1.10.10.60">
    <property type="entry name" value="Homeodomain-like"/>
    <property type="match status" value="2"/>
</dbReference>
<gene>
    <name evidence="5" type="ORF">AAEO57_15065</name>
</gene>
<dbReference type="RefSeq" id="WP_341693849.1">
    <property type="nucleotide sequence ID" value="NZ_JBBYHS010000015.1"/>
</dbReference>
<dbReference type="EMBL" id="JBBYHS010000015">
    <property type="protein sequence ID" value="MEL1255108.1"/>
    <property type="molecule type" value="Genomic_DNA"/>
</dbReference>
<keyword evidence="2" id="KW-0238">DNA-binding</keyword>
<dbReference type="PANTHER" id="PTHR47893:SF1">
    <property type="entry name" value="REGULATORY PROTEIN PCHR"/>
    <property type="match status" value="1"/>
</dbReference>
<keyword evidence="1" id="KW-0805">Transcription regulation</keyword>
<feature type="domain" description="HTH araC/xylS-type" evidence="4">
    <location>
        <begin position="190"/>
        <end position="286"/>
    </location>
</feature>
<dbReference type="InterPro" id="IPR018060">
    <property type="entry name" value="HTH_AraC"/>
</dbReference>
<comment type="caution">
    <text evidence="5">The sequence shown here is derived from an EMBL/GenBank/DDBJ whole genome shotgun (WGS) entry which is preliminary data.</text>
</comment>
<evidence type="ECO:0000256" key="1">
    <source>
        <dbReference type="ARBA" id="ARBA00023015"/>
    </source>
</evidence>
<dbReference type="InterPro" id="IPR053142">
    <property type="entry name" value="PchR_regulatory_protein"/>
</dbReference>
<reference evidence="5 6" key="1">
    <citation type="submission" date="2024-04" db="EMBL/GenBank/DDBJ databases">
        <title>Flavobacterium sp. DGU38 16S ribosomal RNA gene Genome sequencing and assembly.</title>
        <authorList>
            <person name="Park S."/>
        </authorList>
    </citation>
    <scope>NUCLEOTIDE SEQUENCE [LARGE SCALE GENOMIC DNA]</scope>
    <source>
        <strain evidence="5 6">DGU38</strain>
    </source>
</reference>
<dbReference type="InterPro" id="IPR020449">
    <property type="entry name" value="Tscrpt_reg_AraC-type_HTH"/>
</dbReference>
<evidence type="ECO:0000313" key="5">
    <source>
        <dbReference type="EMBL" id="MEL1255108.1"/>
    </source>
</evidence>
<name>A0ABU9IRM6_9FLAO</name>
<protein>
    <submittedName>
        <fullName evidence="5">AraC family transcriptional regulator</fullName>
    </submittedName>
</protein>
<accession>A0ABU9IRM6</accession>
<dbReference type="Pfam" id="PF12833">
    <property type="entry name" value="HTH_18"/>
    <property type="match status" value="1"/>
</dbReference>
<organism evidence="5 6">
    <name type="scientific">Flavobacterium calami</name>
    <dbReference type="NCBI Taxonomy" id="3139144"/>
    <lineage>
        <taxon>Bacteria</taxon>
        <taxon>Pseudomonadati</taxon>
        <taxon>Bacteroidota</taxon>
        <taxon>Flavobacteriia</taxon>
        <taxon>Flavobacteriales</taxon>
        <taxon>Flavobacteriaceae</taxon>
        <taxon>Flavobacterium</taxon>
    </lineage>
</organism>
<keyword evidence="6" id="KW-1185">Reference proteome</keyword>
<evidence type="ECO:0000256" key="2">
    <source>
        <dbReference type="ARBA" id="ARBA00023125"/>
    </source>
</evidence>
<sequence length="286" mass="33620">MLNKRVYLDGVVIIINDFNINTPLIFDIKQDSPFIKLHFEIEGKIDFQPGNSNDISITIEDGQYNFFYLPVVDGVLNWQSGNRKSVEIECSENFIRKIFKNDFYKISGLFGNALREKTAFKMWEKGEKIPKVLNNVLDKIIKNSQEKETDLLYWESEIIKIFLYMFSKINDRKEINSLVYLSGTEQEQIAKVEKTLQNNIQNSITVEELALKIGMNRYKLNRNFKHVYGEPIFHYLTRLRMEKAKAMLTQKNMNISEIAYEVGYKNPQHFTVAFKKYFGYVPSKLK</sequence>
<keyword evidence="3" id="KW-0804">Transcription</keyword>
<dbReference type="PANTHER" id="PTHR47893">
    <property type="entry name" value="REGULATORY PROTEIN PCHR"/>
    <property type="match status" value="1"/>
</dbReference>
<proteinExistence type="predicted"/>
<dbReference type="Proteomes" id="UP001485226">
    <property type="component" value="Unassembled WGS sequence"/>
</dbReference>
<dbReference type="SUPFAM" id="SSF46689">
    <property type="entry name" value="Homeodomain-like"/>
    <property type="match status" value="2"/>
</dbReference>
<dbReference type="PRINTS" id="PR00032">
    <property type="entry name" value="HTHARAC"/>
</dbReference>
<dbReference type="InterPro" id="IPR009057">
    <property type="entry name" value="Homeodomain-like_sf"/>
</dbReference>